<evidence type="ECO:0000313" key="3">
    <source>
        <dbReference type="EMBL" id="ADJ24917.1"/>
    </source>
</evidence>
<dbReference type="SMART" id="SM00897">
    <property type="entry name" value="FIST"/>
    <property type="match status" value="1"/>
</dbReference>
<name>D8JW38_HYPDA</name>
<dbReference type="SMART" id="SM01204">
    <property type="entry name" value="FIST_C"/>
    <property type="match status" value="1"/>
</dbReference>
<proteinExistence type="predicted"/>
<dbReference type="EMBL" id="CP002083">
    <property type="protein sequence ID" value="ADJ24917.1"/>
    <property type="molecule type" value="Genomic_DNA"/>
</dbReference>
<dbReference type="InterPro" id="IPR019494">
    <property type="entry name" value="FIST_C"/>
</dbReference>
<dbReference type="AlphaFoldDB" id="D8JW38"/>
<gene>
    <name evidence="3" type="ordered locus">Hden_3122</name>
</gene>
<sequence length="390" mass="42268">MSTKSTRAACGIRVVASSLPTREAVAAARLELAGEILQHIIVFFSNEHDPEILLDALKCDFNDTSVSGCSTSGEIGPLGMMKGGIVIIAFPENGFRLMSEVITDIDKGGVERASEIARRLRIQMIGSASRSAKEHVFALVLVDGLSNAEEALIAALDLSLNGIELVGGSAGDGLDFQDTVLIYRGNLVRRGAILFVIETELPVRIFKTQNFEPTPVKLVVTAADTANRIVYELNAEPAAAEYAAAIGLRPDELGPYTFASYPLVVKIGGNYYCRCIRTVNLDGSLSFFCAIDEGLVFTVARPRDMLRTTLEALEGVDAALGGTDFVLGFDCILRRLDAESRQVRHKVEEIYQRFGVAGFHTYGEQFNAMHLNQTLTGIAFATSIDKPREP</sequence>
<evidence type="ECO:0008006" key="5">
    <source>
        <dbReference type="Google" id="ProtNLM"/>
    </source>
</evidence>
<organism evidence="3 4">
    <name type="scientific">Hyphomicrobium denitrificans (strain ATCC 51888 / DSM 1869 / NCIMB 11706 / TK 0415)</name>
    <dbReference type="NCBI Taxonomy" id="582899"/>
    <lineage>
        <taxon>Bacteria</taxon>
        <taxon>Pseudomonadati</taxon>
        <taxon>Pseudomonadota</taxon>
        <taxon>Alphaproteobacteria</taxon>
        <taxon>Hyphomicrobiales</taxon>
        <taxon>Hyphomicrobiaceae</taxon>
        <taxon>Hyphomicrobium</taxon>
    </lineage>
</organism>
<dbReference type="Proteomes" id="UP000002033">
    <property type="component" value="Chromosome"/>
</dbReference>
<dbReference type="OrthoDB" id="9807948at2"/>
<protein>
    <recommendedName>
        <fullName evidence="5">FIST domain containing protein</fullName>
    </recommendedName>
</protein>
<evidence type="ECO:0000259" key="2">
    <source>
        <dbReference type="SMART" id="SM01204"/>
    </source>
</evidence>
<keyword evidence="4" id="KW-1185">Reference proteome</keyword>
<feature type="domain" description="FIST C-domain" evidence="2">
    <location>
        <begin position="238"/>
        <end position="368"/>
    </location>
</feature>
<dbReference type="RefSeq" id="WP_013217076.1">
    <property type="nucleotide sequence ID" value="NC_014313.1"/>
</dbReference>
<feature type="domain" description="FIST" evidence="1">
    <location>
        <begin position="35"/>
        <end position="237"/>
    </location>
</feature>
<accession>D8JW38</accession>
<dbReference type="eggNOG" id="COG3287">
    <property type="taxonomic scope" value="Bacteria"/>
</dbReference>
<evidence type="ECO:0000313" key="4">
    <source>
        <dbReference type="Proteomes" id="UP000002033"/>
    </source>
</evidence>
<dbReference type="PANTHER" id="PTHR40252">
    <property type="entry name" value="BLR0328 PROTEIN"/>
    <property type="match status" value="1"/>
</dbReference>
<dbReference type="KEGG" id="hdn:Hden_3122"/>
<dbReference type="HOGENOM" id="CLU_047108_1_1_5"/>
<dbReference type="InterPro" id="IPR013702">
    <property type="entry name" value="FIST_domain_N"/>
</dbReference>
<dbReference type="STRING" id="582899.Hden_3122"/>
<reference evidence="4" key="1">
    <citation type="journal article" date="2011" name="J. Bacteriol.">
        <title>Genome sequences of eight morphologically diverse alphaproteobacteria.</title>
        <authorList>
            <consortium name="US DOE Joint Genome Institute"/>
            <person name="Brown P.J."/>
            <person name="Kysela D.T."/>
            <person name="Buechlein A."/>
            <person name="Hemmerich C."/>
            <person name="Brun Y.V."/>
        </authorList>
    </citation>
    <scope>NUCLEOTIDE SEQUENCE [LARGE SCALE GENOMIC DNA]</scope>
    <source>
        <strain evidence="4">ATCC 51888 / DSM 1869 / NCIB 11706 / TK 0415</strain>
    </source>
</reference>
<dbReference type="Pfam" id="PF08495">
    <property type="entry name" value="FIST"/>
    <property type="match status" value="1"/>
</dbReference>
<dbReference type="PANTHER" id="PTHR40252:SF2">
    <property type="entry name" value="BLR0328 PROTEIN"/>
    <property type="match status" value="1"/>
</dbReference>
<dbReference type="Pfam" id="PF10442">
    <property type="entry name" value="FIST_C"/>
    <property type="match status" value="1"/>
</dbReference>
<evidence type="ECO:0000259" key="1">
    <source>
        <dbReference type="SMART" id="SM00897"/>
    </source>
</evidence>